<dbReference type="AlphaFoldDB" id="A0A5C8ZK81"/>
<dbReference type="Gene3D" id="2.40.33.20">
    <property type="entry name" value="PK beta-barrel domain-like"/>
    <property type="match status" value="1"/>
</dbReference>
<evidence type="ECO:0000256" key="1">
    <source>
        <dbReference type="SAM" id="MobiDB-lite"/>
    </source>
</evidence>
<accession>A0A5C8ZK81</accession>
<evidence type="ECO:0000259" key="2">
    <source>
        <dbReference type="PROSITE" id="PS51340"/>
    </source>
</evidence>
<keyword evidence="4" id="KW-1185">Reference proteome</keyword>
<evidence type="ECO:0000313" key="4">
    <source>
        <dbReference type="Proteomes" id="UP000321234"/>
    </source>
</evidence>
<dbReference type="GO" id="GO:0030170">
    <property type="term" value="F:pyridoxal phosphate binding"/>
    <property type="evidence" value="ECO:0007669"/>
    <property type="project" value="InterPro"/>
</dbReference>
<protein>
    <submittedName>
        <fullName evidence="3">MOSC domain-containing protein</fullName>
    </submittedName>
</protein>
<dbReference type="EMBL" id="VKAC01000002">
    <property type="protein sequence ID" value="TXR57588.1"/>
    <property type="molecule type" value="Genomic_DNA"/>
</dbReference>
<dbReference type="Pfam" id="PF03473">
    <property type="entry name" value="MOSC"/>
    <property type="match status" value="1"/>
</dbReference>
<feature type="region of interest" description="Disordered" evidence="1">
    <location>
        <begin position="1"/>
        <end position="73"/>
    </location>
</feature>
<sequence length="334" mass="34715">MGTGARGGGRGGDRSGGGCQPGLPGPPLAHRRARRVPARSAVGGGGGDRPPVVPDPASPAWGEGEDGRVSGGSGGRVDGLFVYPVKGLSPQPLSGVELKPRRAFPFDRLFALARPDGAYEPGLGHGIAKTNYYVLVDQARLAGLETHLDGESGVLAASVRGRRVLSADLTTDAGRGDAAAFFARVLDLPDGVAPVVAREEGRRFTDMAPDSDRAMEFVSLINLASVGDLARRAGTDVDPLRFRGNVHLAGLSPWEELVLVGREFTLGGVRLRGTSVTDRCAATEVRPGTGARDLPVPRLLATHYGHTFMGVYAEVLDGGHLQPGDALEVGEIAA</sequence>
<feature type="compositionally biased region" description="Gly residues" evidence="1">
    <location>
        <begin position="1"/>
        <end position="20"/>
    </location>
</feature>
<dbReference type="SUPFAM" id="SSF50800">
    <property type="entry name" value="PK beta-barrel domain-like"/>
    <property type="match status" value="1"/>
</dbReference>
<dbReference type="InterPro" id="IPR011037">
    <property type="entry name" value="Pyrv_Knase-like_insert_dom_sf"/>
</dbReference>
<dbReference type="InterPro" id="IPR005303">
    <property type="entry name" value="MOCOS_middle"/>
</dbReference>
<name>A0A5C8ZK81_9ACTN</name>
<dbReference type="GO" id="GO:0003824">
    <property type="term" value="F:catalytic activity"/>
    <property type="evidence" value="ECO:0007669"/>
    <property type="project" value="InterPro"/>
</dbReference>
<dbReference type="Proteomes" id="UP000321234">
    <property type="component" value="Unassembled WGS sequence"/>
</dbReference>
<proteinExistence type="predicted"/>
<feature type="domain" description="MOSC" evidence="2">
    <location>
        <begin position="191"/>
        <end position="330"/>
    </location>
</feature>
<evidence type="ECO:0000313" key="3">
    <source>
        <dbReference type="EMBL" id="TXR57588.1"/>
    </source>
</evidence>
<dbReference type="OrthoDB" id="9801223at2"/>
<reference evidence="3 4" key="1">
    <citation type="submission" date="2019-07" db="EMBL/GenBank/DDBJ databases">
        <title>Quadrisphaera sp. strain DD2A genome sequencing and assembly.</title>
        <authorList>
            <person name="Kim I."/>
        </authorList>
    </citation>
    <scope>NUCLEOTIDE SEQUENCE [LARGE SCALE GENOMIC DNA]</scope>
    <source>
        <strain evidence="3 4">DD2A</strain>
    </source>
</reference>
<comment type="caution">
    <text evidence="3">The sequence shown here is derived from an EMBL/GenBank/DDBJ whole genome shotgun (WGS) entry which is preliminary data.</text>
</comment>
<dbReference type="PROSITE" id="PS51340">
    <property type="entry name" value="MOSC"/>
    <property type="match status" value="1"/>
</dbReference>
<dbReference type="InterPro" id="IPR005302">
    <property type="entry name" value="MoCF_Sase_C"/>
</dbReference>
<organism evidence="3 4">
    <name type="scientific">Quadrisphaera setariae</name>
    <dbReference type="NCBI Taxonomy" id="2593304"/>
    <lineage>
        <taxon>Bacteria</taxon>
        <taxon>Bacillati</taxon>
        <taxon>Actinomycetota</taxon>
        <taxon>Actinomycetes</taxon>
        <taxon>Kineosporiales</taxon>
        <taxon>Kineosporiaceae</taxon>
        <taxon>Quadrisphaera</taxon>
    </lineage>
</organism>
<gene>
    <name evidence="3" type="ORF">FMM08_05055</name>
</gene>
<dbReference type="GO" id="GO:0030151">
    <property type="term" value="F:molybdenum ion binding"/>
    <property type="evidence" value="ECO:0007669"/>
    <property type="project" value="InterPro"/>
</dbReference>
<dbReference type="Pfam" id="PF03476">
    <property type="entry name" value="MOSC_N"/>
    <property type="match status" value="1"/>
</dbReference>